<protein>
    <recommendedName>
        <fullName evidence="4">Cell cycle control protein</fullName>
    </recommendedName>
</protein>
<feature type="region of interest" description="Disordered" evidence="1">
    <location>
        <begin position="1"/>
        <end position="206"/>
    </location>
</feature>
<feature type="region of interest" description="Disordered" evidence="1">
    <location>
        <begin position="765"/>
        <end position="789"/>
    </location>
</feature>
<feature type="compositionally biased region" description="Low complexity" evidence="1">
    <location>
        <begin position="124"/>
        <end position="145"/>
    </location>
</feature>
<feature type="compositionally biased region" description="Basic and acidic residues" evidence="1">
    <location>
        <begin position="407"/>
        <end position="425"/>
    </location>
</feature>
<dbReference type="PANTHER" id="PTHR28042">
    <property type="entry name" value="E3 UBIQUITIN-PROTEIN LIGASE COMPLEX SLX5-SLX8 SUBUNIT SLX5"/>
    <property type="match status" value="1"/>
</dbReference>
<dbReference type="InterPro" id="IPR038886">
    <property type="entry name" value="E3_SLX5/Rfp1"/>
</dbReference>
<feature type="compositionally biased region" description="Acidic residues" evidence="1">
    <location>
        <begin position="164"/>
        <end position="174"/>
    </location>
</feature>
<feature type="region of interest" description="Disordered" evidence="1">
    <location>
        <begin position="555"/>
        <end position="581"/>
    </location>
</feature>
<reference evidence="2 3" key="1">
    <citation type="submission" date="2024-03" db="EMBL/GenBank/DDBJ databases">
        <title>A high-quality draft genome sequence of Diaporthe vaccinii, a causative agent of upright dieback and viscid rot disease in cranberry plants.</title>
        <authorList>
            <person name="Sarrasin M."/>
            <person name="Lang B.F."/>
            <person name="Burger G."/>
        </authorList>
    </citation>
    <scope>NUCLEOTIDE SEQUENCE [LARGE SCALE GENOMIC DNA]</scope>
    <source>
        <strain evidence="2 3">IS7</strain>
    </source>
</reference>
<feature type="region of interest" description="Disordered" evidence="1">
    <location>
        <begin position="618"/>
        <end position="643"/>
    </location>
</feature>
<feature type="region of interest" description="Disordered" evidence="1">
    <location>
        <begin position="382"/>
        <end position="425"/>
    </location>
</feature>
<evidence type="ECO:0000256" key="1">
    <source>
        <dbReference type="SAM" id="MobiDB-lite"/>
    </source>
</evidence>
<feature type="region of interest" description="Disordered" evidence="1">
    <location>
        <begin position="440"/>
        <end position="474"/>
    </location>
</feature>
<feature type="compositionally biased region" description="Basic and acidic residues" evidence="1">
    <location>
        <begin position="93"/>
        <end position="103"/>
    </location>
</feature>
<organism evidence="2 3">
    <name type="scientific">Diaporthe vaccinii</name>
    <dbReference type="NCBI Taxonomy" id="105482"/>
    <lineage>
        <taxon>Eukaryota</taxon>
        <taxon>Fungi</taxon>
        <taxon>Dikarya</taxon>
        <taxon>Ascomycota</taxon>
        <taxon>Pezizomycotina</taxon>
        <taxon>Sordariomycetes</taxon>
        <taxon>Sordariomycetidae</taxon>
        <taxon>Diaporthales</taxon>
        <taxon>Diaporthaceae</taxon>
        <taxon>Diaporthe</taxon>
        <taxon>Diaporthe eres species complex</taxon>
    </lineage>
</organism>
<feature type="compositionally biased region" description="Basic residues" evidence="1">
    <location>
        <begin position="323"/>
        <end position="332"/>
    </location>
</feature>
<accession>A0ABR4EFH5</accession>
<dbReference type="EMBL" id="JBAWTH010000061">
    <property type="protein sequence ID" value="KAL2281036.1"/>
    <property type="molecule type" value="Genomic_DNA"/>
</dbReference>
<feature type="compositionally biased region" description="Polar residues" evidence="1">
    <location>
        <begin position="567"/>
        <end position="581"/>
    </location>
</feature>
<sequence>MSRSPLALDLGGPPPYRPVLRRDYFLQQHGGGGGGVHENHFEEHFGGEFANDLQLPDLSFGSSQSPSAGSAGSALSSDDVDLPFSVSSGSDVRPGHDFDHGYDYDSDGDSGSQRPSAASPPSPSRQVPFVLSLSASPVLSASASPSPDPLLDPDSAPAGPGFDSDSDFDLDSGQDTETAGPGSSPSSPNPDPLLDRPRHHLQSNDINDNFGLYWHGLPPRPARPARASLTPDIHPNRRLPAPPAHAHHHHHYHRAFALNDRPSPRPLRHSAHLDNHPSSPLANRRQSRPRSEHRPVSQRRHQPPSRNPNVVRPQANPAGHNRPSQRPHRYSHSRQQAALVEFQNLQDQHEEAHEDAPHHNNEEQDDFPLLEHLRLRRARRAARVAREAGRPRPARGNWGPFRPARRTAAEDFHESGQEDLDHSDSMDHDDELIEVVYQGPVAAPPTPPRRQQRHSRPQRQQRHHHHNHNHQGQNLMEVDLDLDLDLDMDQHVPVIDLTEEPDSPELQRHRPINILRHNSHNHNHNHAHNHSHNHSHNHIHIFDDDEEEEDGGIALYQPPRNPRRHMSQNGRMPSLNRSDGSILNGNAAAAVIDLTLDSPDDNIPADRRLPPPQAAAQLNQPANRNHRRLPAPASPAPAAAGAAPAHRVQYHDFGRHLIGSIRGLLPGLLAQAVNNPREAADVQFVGAVPAFPMNPNPLAGNPPEFNYQANGFGGYGGRQPTPKPDFQAPPPSRPGFTRDTRPDGGESSADEELVVVCPSCDNELKYSPDDEDDSPRPAKKPRGKKSQEEHHFWAVKNCGHVYCKNCYDNRKKHSKGKDSAAAKTGFRFQPSETSKSIKIFCAVDDCESEVSPNAAWVGIFM</sequence>
<gene>
    <name evidence="2" type="ORF">FJTKL_12142</name>
</gene>
<feature type="region of interest" description="Disordered" evidence="1">
    <location>
        <begin position="346"/>
        <end position="368"/>
    </location>
</feature>
<evidence type="ECO:0008006" key="4">
    <source>
        <dbReference type="Google" id="ProtNLM"/>
    </source>
</evidence>
<keyword evidence="3" id="KW-1185">Reference proteome</keyword>
<proteinExistence type="predicted"/>
<feature type="compositionally biased region" description="Basic residues" evidence="1">
    <location>
        <begin position="245"/>
        <end position="254"/>
    </location>
</feature>
<name>A0ABR4EFH5_9PEZI</name>
<feature type="compositionally biased region" description="Low complexity" evidence="1">
    <location>
        <begin position="58"/>
        <end position="77"/>
    </location>
</feature>
<feature type="compositionally biased region" description="Basic residues" evidence="1">
    <location>
        <begin position="450"/>
        <end position="469"/>
    </location>
</feature>
<evidence type="ECO:0000313" key="3">
    <source>
        <dbReference type="Proteomes" id="UP001600888"/>
    </source>
</evidence>
<comment type="caution">
    <text evidence="2">The sequence shown here is derived from an EMBL/GenBank/DDBJ whole genome shotgun (WGS) entry which is preliminary data.</text>
</comment>
<feature type="compositionally biased region" description="Basic and acidic residues" evidence="1">
    <location>
        <begin position="37"/>
        <end position="46"/>
    </location>
</feature>
<feature type="region of interest" description="Disordered" evidence="1">
    <location>
        <begin position="706"/>
        <end position="752"/>
    </location>
</feature>
<feature type="compositionally biased region" description="Basic and acidic residues" evidence="1">
    <location>
        <begin position="347"/>
        <end position="362"/>
    </location>
</feature>
<feature type="region of interest" description="Disordered" evidence="1">
    <location>
        <begin position="223"/>
        <end position="334"/>
    </location>
</feature>
<evidence type="ECO:0000313" key="2">
    <source>
        <dbReference type="EMBL" id="KAL2281036.1"/>
    </source>
</evidence>
<dbReference type="Proteomes" id="UP001600888">
    <property type="component" value="Unassembled WGS sequence"/>
</dbReference>
<dbReference type="PANTHER" id="PTHR28042:SF1">
    <property type="entry name" value="E3 UBIQUITIN-PROTEIN LIGASE COMPLEX SLX5-SLX8 SUBUNIT SLX5"/>
    <property type="match status" value="1"/>
</dbReference>
<feature type="compositionally biased region" description="Pro residues" evidence="1">
    <location>
        <begin position="721"/>
        <end position="733"/>
    </location>
</feature>